<dbReference type="EMBL" id="CAJNRD030001114">
    <property type="protein sequence ID" value="CAG5074153.1"/>
    <property type="molecule type" value="Genomic_DNA"/>
</dbReference>
<dbReference type="Gene3D" id="3.60.10.10">
    <property type="entry name" value="Endonuclease/exonuclease/phosphatase"/>
    <property type="match status" value="1"/>
</dbReference>
<evidence type="ECO:0000313" key="3">
    <source>
        <dbReference type="Proteomes" id="UP000786811"/>
    </source>
</evidence>
<dbReference type="PANTHER" id="PTHR47510">
    <property type="entry name" value="REVERSE TRANSCRIPTASE DOMAIN-CONTAINING PROTEIN"/>
    <property type="match status" value="1"/>
</dbReference>
<proteinExistence type="predicted"/>
<sequence length="340" mass="39361">MIDPKKFYLAHLPQFELLIADIKPHIITLVETWLNPDFKISFDNYTVIRRDRGLIDDAGRFIRGGGVACFIHKSLKSQVLYSSVSQHKNHPEFLIIDISPAVGSHILLSSIYRRPQGEPLNNFFIEFNKFYPHYRNVIITGDLNSNLLKSDKSSQHLKSFITDSALYCVPHGATYHQNGVDSWLDVIIVDSQDKIDKFSKSASPFIGGHDYLLCDYKLTSPNNNERIVKFRDFKRCDHLALSQALSQRLDLLIDSLNEFAPFTERKLYRQKTPWLTKDLKLELHNRDTIYKQARRTGNLNLLSLYKKLRSELKIKICDARDNYFKNVLEEKLQLNSGDAI</sequence>
<accession>A0A8J2EB83</accession>
<evidence type="ECO:0000259" key="1">
    <source>
        <dbReference type="Pfam" id="PF03372"/>
    </source>
</evidence>
<dbReference type="InterPro" id="IPR036691">
    <property type="entry name" value="Endo/exonu/phosph_ase_sf"/>
</dbReference>
<dbReference type="GO" id="GO:0003824">
    <property type="term" value="F:catalytic activity"/>
    <property type="evidence" value="ECO:0007669"/>
    <property type="project" value="InterPro"/>
</dbReference>
<dbReference type="SUPFAM" id="SSF56219">
    <property type="entry name" value="DNase I-like"/>
    <property type="match status" value="1"/>
</dbReference>
<name>A0A8J2EB83_COTCN</name>
<organism evidence="2 3">
    <name type="scientific">Cotesia congregata</name>
    <name type="common">Parasitoid wasp</name>
    <name type="synonym">Apanteles congregatus</name>
    <dbReference type="NCBI Taxonomy" id="51543"/>
    <lineage>
        <taxon>Eukaryota</taxon>
        <taxon>Metazoa</taxon>
        <taxon>Ecdysozoa</taxon>
        <taxon>Arthropoda</taxon>
        <taxon>Hexapoda</taxon>
        <taxon>Insecta</taxon>
        <taxon>Pterygota</taxon>
        <taxon>Neoptera</taxon>
        <taxon>Endopterygota</taxon>
        <taxon>Hymenoptera</taxon>
        <taxon>Apocrita</taxon>
        <taxon>Ichneumonoidea</taxon>
        <taxon>Braconidae</taxon>
        <taxon>Microgastrinae</taxon>
        <taxon>Cotesia</taxon>
    </lineage>
</organism>
<reference evidence="2" key="1">
    <citation type="submission" date="2021-04" db="EMBL/GenBank/DDBJ databases">
        <authorList>
            <person name="Chebbi M.A.C M."/>
        </authorList>
    </citation>
    <scope>NUCLEOTIDE SEQUENCE</scope>
</reference>
<dbReference type="OrthoDB" id="7699805at2759"/>
<feature type="domain" description="Endonuclease/exonuclease/phosphatase" evidence="1">
    <location>
        <begin position="18"/>
        <end position="154"/>
    </location>
</feature>
<dbReference type="Proteomes" id="UP000786811">
    <property type="component" value="Unassembled WGS sequence"/>
</dbReference>
<dbReference type="Pfam" id="PF03372">
    <property type="entry name" value="Exo_endo_phos"/>
    <property type="match status" value="1"/>
</dbReference>
<dbReference type="AlphaFoldDB" id="A0A8J2EB83"/>
<evidence type="ECO:0000313" key="2">
    <source>
        <dbReference type="EMBL" id="CAG5074153.1"/>
    </source>
</evidence>
<comment type="caution">
    <text evidence="2">The sequence shown here is derived from an EMBL/GenBank/DDBJ whole genome shotgun (WGS) entry which is preliminary data.</text>
</comment>
<dbReference type="PANTHER" id="PTHR47510:SF3">
    <property type="entry name" value="ENDO_EXONUCLEASE_PHOSPHATASE DOMAIN-CONTAINING PROTEIN"/>
    <property type="match status" value="1"/>
</dbReference>
<dbReference type="InterPro" id="IPR005135">
    <property type="entry name" value="Endo/exonuclease/phosphatase"/>
</dbReference>
<keyword evidence="3" id="KW-1185">Reference proteome</keyword>
<protein>
    <recommendedName>
        <fullName evidence="1">Endonuclease/exonuclease/phosphatase domain-containing protein</fullName>
    </recommendedName>
</protein>
<gene>
    <name evidence="2" type="ORF">HICCMSTLAB_LOCUS925</name>
</gene>